<name>A0ABT1X6E9_9PROT</name>
<evidence type="ECO:0000313" key="3">
    <source>
        <dbReference type="Proteomes" id="UP001524642"/>
    </source>
</evidence>
<feature type="domain" description="Sulfotransferase" evidence="1">
    <location>
        <begin position="41"/>
        <end position="281"/>
    </location>
</feature>
<dbReference type="EMBL" id="JANJOU010000014">
    <property type="protein sequence ID" value="MCR0983685.1"/>
    <property type="molecule type" value="Genomic_DNA"/>
</dbReference>
<dbReference type="Proteomes" id="UP001524642">
    <property type="component" value="Unassembled WGS sequence"/>
</dbReference>
<dbReference type="InterPro" id="IPR027417">
    <property type="entry name" value="P-loop_NTPase"/>
</dbReference>
<accession>A0ABT1X6E9</accession>
<dbReference type="InterPro" id="IPR000863">
    <property type="entry name" value="Sulfotransferase_dom"/>
</dbReference>
<gene>
    <name evidence="2" type="ORF">NRP21_16645</name>
</gene>
<reference evidence="2 3" key="1">
    <citation type="submission" date="2022-06" db="EMBL/GenBank/DDBJ databases">
        <title>Roseomonas CN29.</title>
        <authorList>
            <person name="Cheng Y."/>
            <person name="He X."/>
        </authorList>
    </citation>
    <scope>NUCLEOTIDE SEQUENCE [LARGE SCALE GENOMIC DNA]</scope>
    <source>
        <strain evidence="2 3">CN29</strain>
    </source>
</reference>
<proteinExistence type="predicted"/>
<keyword evidence="3" id="KW-1185">Reference proteome</keyword>
<dbReference type="Pfam" id="PF00685">
    <property type="entry name" value="Sulfotransfer_1"/>
    <property type="match status" value="1"/>
</dbReference>
<organism evidence="2 3">
    <name type="scientific">Roseomonas populi</name>
    <dbReference type="NCBI Taxonomy" id="3121582"/>
    <lineage>
        <taxon>Bacteria</taxon>
        <taxon>Pseudomonadati</taxon>
        <taxon>Pseudomonadota</taxon>
        <taxon>Alphaproteobacteria</taxon>
        <taxon>Acetobacterales</taxon>
        <taxon>Roseomonadaceae</taxon>
        <taxon>Roseomonas</taxon>
    </lineage>
</organism>
<evidence type="ECO:0000259" key="1">
    <source>
        <dbReference type="Pfam" id="PF00685"/>
    </source>
</evidence>
<dbReference type="RefSeq" id="WP_257717347.1">
    <property type="nucleotide sequence ID" value="NZ_JANJOU010000014.1"/>
</dbReference>
<dbReference type="Gene3D" id="3.40.50.300">
    <property type="entry name" value="P-loop containing nucleotide triphosphate hydrolases"/>
    <property type="match status" value="1"/>
</dbReference>
<protein>
    <submittedName>
        <fullName evidence="2">Sulfotransferase domain-containing protein</fullName>
    </submittedName>
</protein>
<comment type="caution">
    <text evidence="2">The sequence shown here is derived from an EMBL/GenBank/DDBJ whole genome shotgun (WGS) entry which is preliminary data.</text>
</comment>
<evidence type="ECO:0000313" key="2">
    <source>
        <dbReference type="EMBL" id="MCR0983685.1"/>
    </source>
</evidence>
<dbReference type="SUPFAM" id="SSF52540">
    <property type="entry name" value="P-loop containing nucleoside triphosphate hydrolases"/>
    <property type="match status" value="1"/>
</dbReference>
<sequence length="285" mass="32404">MQEVKSLDETTSDVVPVTIAIGDKGNLTFQVARSGDRGACFCLGVRKSGSTMLHKIVHFLARHNGVNAVDVPGTFFKNGFNVSDWVNADLSEVVRPNNVYLGFRSFPVNFTNYEIFRGGQKIFMFRDPRDALVSQYFSDAYSHSLPSAKTETGAKASEEFLKKRADALATDIDAYVLKHARNFQNTLLAFKDVLEDPTCLTLRYEDYIFQKKRLIHKILKHFDWSLPPGKVEALLGQIDAVPNAEDKTKFVRRVIPGDHRNKLQPETIRRLNNQMRDAMALYDYY</sequence>